<comment type="caution">
    <text evidence="2">The sequence shown here is derived from an EMBL/GenBank/DDBJ whole genome shotgun (WGS) entry which is preliminary data.</text>
</comment>
<evidence type="ECO:0000313" key="3">
    <source>
        <dbReference type="Proteomes" id="UP000239210"/>
    </source>
</evidence>
<dbReference type="Proteomes" id="UP000239210">
    <property type="component" value="Unassembled WGS sequence"/>
</dbReference>
<organism evidence="2 3">
    <name type="scientific">Geodermatophilus tzadiensis</name>
    <dbReference type="NCBI Taxonomy" id="1137988"/>
    <lineage>
        <taxon>Bacteria</taxon>
        <taxon>Bacillati</taxon>
        <taxon>Actinomycetota</taxon>
        <taxon>Actinomycetes</taxon>
        <taxon>Geodermatophilales</taxon>
        <taxon>Geodermatophilaceae</taxon>
        <taxon>Geodermatophilus</taxon>
    </lineage>
</organism>
<dbReference type="GO" id="GO:0046872">
    <property type="term" value="F:metal ion binding"/>
    <property type="evidence" value="ECO:0007669"/>
    <property type="project" value="InterPro"/>
</dbReference>
<feature type="domain" description="Mycothiol-dependent maleylpyruvate isomerase metal-binding" evidence="1">
    <location>
        <begin position="15"/>
        <end position="109"/>
    </location>
</feature>
<dbReference type="InterPro" id="IPR034660">
    <property type="entry name" value="DinB/YfiT-like"/>
</dbReference>
<gene>
    <name evidence="2" type="ORF">LY71_11948</name>
</gene>
<keyword evidence="3" id="KW-1185">Reference proteome</keyword>
<dbReference type="AlphaFoldDB" id="A0A2T0T675"/>
<dbReference type="SUPFAM" id="SSF109854">
    <property type="entry name" value="DinB/YfiT-like putative metalloenzymes"/>
    <property type="match status" value="1"/>
</dbReference>
<evidence type="ECO:0000313" key="2">
    <source>
        <dbReference type="EMBL" id="PRY41167.1"/>
    </source>
</evidence>
<proteinExistence type="predicted"/>
<reference evidence="2 3" key="1">
    <citation type="submission" date="2018-03" db="EMBL/GenBank/DDBJ databases">
        <title>Genomic Encyclopedia of Archaeal and Bacterial Type Strains, Phase II (KMG-II): from individual species to whole genera.</title>
        <authorList>
            <person name="Goeker M."/>
        </authorList>
    </citation>
    <scope>NUCLEOTIDE SEQUENCE [LARGE SCALE GENOMIC DNA]</scope>
    <source>
        <strain evidence="2 3">DSM 45416</strain>
    </source>
</reference>
<dbReference type="EMBL" id="PVTG01000019">
    <property type="protein sequence ID" value="PRY41167.1"/>
    <property type="molecule type" value="Genomic_DNA"/>
</dbReference>
<dbReference type="RefSeq" id="WP_245888131.1">
    <property type="nucleotide sequence ID" value="NZ_PVTG01000019.1"/>
</dbReference>
<dbReference type="NCBIfam" id="TIGR03083">
    <property type="entry name" value="maleylpyruvate isomerase family mycothiol-dependent enzyme"/>
    <property type="match status" value="1"/>
</dbReference>
<evidence type="ECO:0000259" key="1">
    <source>
        <dbReference type="Pfam" id="PF11716"/>
    </source>
</evidence>
<dbReference type="InterPro" id="IPR017517">
    <property type="entry name" value="Maleyloyr_isom"/>
</dbReference>
<accession>A0A2T0T675</accession>
<dbReference type="Pfam" id="PF11716">
    <property type="entry name" value="MDMPI_N"/>
    <property type="match status" value="1"/>
</dbReference>
<sequence>MAQRTMQPEQVQAAVRAERLAVAEFAEGLDDAGWSARSLCAAWTVRDVVAHLTVTTRATLSSVVRDAVRARGSFDRMTVDVAHRRSAAFSPAELVRQLRESAESARRMPLSGPMDPLMDVVVHAQDIARPLGRRHRTPPDVALPVLHYLAENRLMGGPRRVAGLQLVATDADWSTGEGPQVRGPLSDLVLAVAGRPAGLAGLTGPGVARLAGRLAAA</sequence>
<name>A0A2T0T675_9ACTN</name>
<dbReference type="InterPro" id="IPR024344">
    <property type="entry name" value="MDMPI_metal-binding"/>
</dbReference>
<protein>
    <submittedName>
        <fullName evidence="2">Uncharacterized protein (TIGR03083 family)</fullName>
    </submittedName>
</protein>
<dbReference type="Gene3D" id="1.20.120.450">
    <property type="entry name" value="dinb family like domain"/>
    <property type="match status" value="1"/>
</dbReference>